<geneLocation type="plasmid" evidence="3 4">
    <name>p2</name>
</geneLocation>
<gene>
    <name evidence="3" type="ORF">JWJ88_20775</name>
</gene>
<dbReference type="InterPro" id="IPR036259">
    <property type="entry name" value="MFS_trans_sf"/>
</dbReference>
<feature type="transmembrane region" description="Helical" evidence="2">
    <location>
        <begin position="104"/>
        <end position="126"/>
    </location>
</feature>
<evidence type="ECO:0008006" key="5">
    <source>
        <dbReference type="Google" id="ProtNLM"/>
    </source>
</evidence>
<protein>
    <recommendedName>
        <fullName evidence="5">ATP synthase F0 subunit B</fullName>
    </recommendedName>
</protein>
<feature type="coiled-coil region" evidence="1">
    <location>
        <begin position="271"/>
        <end position="320"/>
    </location>
</feature>
<evidence type="ECO:0000313" key="4">
    <source>
        <dbReference type="Proteomes" id="UP000663629"/>
    </source>
</evidence>
<feature type="transmembrane region" description="Helical" evidence="2">
    <location>
        <begin position="326"/>
        <end position="347"/>
    </location>
</feature>
<feature type="transmembrane region" description="Helical" evidence="2">
    <location>
        <begin position="59"/>
        <end position="84"/>
    </location>
</feature>
<dbReference type="Proteomes" id="UP000663629">
    <property type="component" value="Plasmid p2"/>
</dbReference>
<evidence type="ECO:0000256" key="2">
    <source>
        <dbReference type="SAM" id="Phobius"/>
    </source>
</evidence>
<dbReference type="SUPFAM" id="SSF103473">
    <property type="entry name" value="MFS general substrate transporter"/>
    <property type="match status" value="1"/>
</dbReference>
<keyword evidence="3" id="KW-0614">Plasmid</keyword>
<dbReference type="EMBL" id="CP070372">
    <property type="protein sequence ID" value="QRZ16208.1"/>
    <property type="molecule type" value="Genomic_DNA"/>
</dbReference>
<keyword evidence="2" id="KW-0812">Transmembrane</keyword>
<proteinExistence type="predicted"/>
<keyword evidence="1" id="KW-0175">Coiled coil</keyword>
<keyword evidence="2" id="KW-0472">Membrane</keyword>
<evidence type="ECO:0000313" key="3">
    <source>
        <dbReference type="EMBL" id="QRZ16208.1"/>
    </source>
</evidence>
<sequence>MAIQEQTAPGLGNGRGYVDIPAIFAGAIVAAGITVVLATFSVGLGLGSFSFDENGGISVFMLILTGLVSVVSLVAAYMLGGYIAGRMRRRSDDGATDETTARDGIHGLVVWGLGIVLSGLLAAGAVTGGVKAVGGAAGSVAEATGSVVGGTEGAGQVAGGLVSGAGQLVGGVAQGAGQAVAPTLSDMMPHGLQSNPIDYISNALLRANTNQPATAPGMPAADNSDASASDVSGVLVNVVTTGEISEEDQNFLRETVAARTGLSPAEVDARVTQAVDRAKEIRAEAEQKLEEAKAQAEQLKAEAEQKIQEAKDQAAKIAEEARVTGILSAFLLAASALVAAAAAYIGAVRGGIHRDEGRIWSGLSYRRQ</sequence>
<accession>A0ABX7JPN0</accession>
<keyword evidence="4" id="KW-1185">Reference proteome</keyword>
<feature type="transmembrane region" description="Helical" evidence="2">
    <location>
        <begin position="20"/>
        <end position="47"/>
    </location>
</feature>
<reference evidence="3 4" key="1">
    <citation type="submission" date="2021-02" db="EMBL/GenBank/DDBJ databases">
        <title>Paracoccus methylovroum sp.nov., a new methanol and methylamine utilizing methylotrophic denitrifer.</title>
        <authorList>
            <person name="Timsy T."/>
            <person name="Behrendt U."/>
            <person name="Ulrich A."/>
            <person name="Spanner T."/>
            <person name="Foesel B.U."/>
            <person name="Horn M.A."/>
            <person name="Kolb S."/>
        </authorList>
    </citation>
    <scope>NUCLEOTIDE SEQUENCE [LARGE SCALE GENOMIC DNA]</scope>
    <source>
        <strain evidence="3 4">H4-D09</strain>
        <plasmid evidence="3 4">p2</plasmid>
    </source>
</reference>
<name>A0ABX7JPN0_9RHOB</name>
<dbReference type="CDD" id="cd06503">
    <property type="entry name" value="ATP-synt_Fo_b"/>
    <property type="match status" value="1"/>
</dbReference>
<organism evidence="3 4">
    <name type="scientific">Paracoccus methylovorus</name>
    <dbReference type="NCBI Taxonomy" id="2812658"/>
    <lineage>
        <taxon>Bacteria</taxon>
        <taxon>Pseudomonadati</taxon>
        <taxon>Pseudomonadota</taxon>
        <taxon>Alphaproteobacteria</taxon>
        <taxon>Rhodobacterales</taxon>
        <taxon>Paracoccaceae</taxon>
        <taxon>Paracoccus</taxon>
    </lineage>
</organism>
<keyword evidence="2" id="KW-1133">Transmembrane helix</keyword>
<evidence type="ECO:0000256" key="1">
    <source>
        <dbReference type="SAM" id="Coils"/>
    </source>
</evidence>